<evidence type="ECO:0000256" key="8">
    <source>
        <dbReference type="ARBA" id="ARBA00022840"/>
    </source>
</evidence>
<dbReference type="SMART" id="SM00220">
    <property type="entry name" value="S_TKc"/>
    <property type="match status" value="1"/>
</dbReference>
<evidence type="ECO:0000256" key="6">
    <source>
        <dbReference type="ARBA" id="ARBA00022741"/>
    </source>
</evidence>
<evidence type="ECO:0000256" key="5">
    <source>
        <dbReference type="ARBA" id="ARBA00022679"/>
    </source>
</evidence>
<dbReference type="PROSITE" id="PS00107">
    <property type="entry name" value="PROTEIN_KINASE_ATP"/>
    <property type="match status" value="1"/>
</dbReference>
<reference evidence="14" key="1">
    <citation type="submission" date="2021-08" db="EMBL/GenBank/DDBJ databases">
        <title>WGS assembly of Ceratopteris richardii.</title>
        <authorList>
            <person name="Marchant D.B."/>
            <person name="Chen G."/>
            <person name="Jenkins J."/>
            <person name="Shu S."/>
            <person name="Leebens-Mack J."/>
            <person name="Grimwood J."/>
            <person name="Schmutz J."/>
            <person name="Soltis P."/>
            <person name="Soltis D."/>
            <person name="Chen Z.-H."/>
        </authorList>
    </citation>
    <scope>NUCLEOTIDE SEQUENCE</scope>
    <source>
        <strain evidence="14">Whitten #5841</strain>
        <tissue evidence="14">Leaf</tissue>
    </source>
</reference>
<comment type="subcellular location">
    <subcellularLocation>
        <location evidence="1">Cell envelope</location>
    </subcellularLocation>
    <subcellularLocation>
        <location evidence="2">Endomembrane system</location>
    </subcellularLocation>
</comment>
<evidence type="ECO:0000313" key="15">
    <source>
        <dbReference type="Proteomes" id="UP000825935"/>
    </source>
</evidence>
<keyword evidence="4 12" id="KW-0723">Serine/threonine-protein kinase</keyword>
<dbReference type="InterPro" id="IPR050823">
    <property type="entry name" value="Plant_Ser_Thr_Prot_Kinase"/>
</dbReference>
<dbReference type="Gene3D" id="1.10.510.10">
    <property type="entry name" value="Transferase(Phosphotransferase) domain 1"/>
    <property type="match status" value="1"/>
</dbReference>
<dbReference type="AlphaFoldDB" id="A0A8T2RKV8"/>
<comment type="caution">
    <text evidence="14">The sequence shown here is derived from an EMBL/GenBank/DDBJ whole genome shotgun (WGS) entry which is preliminary data.</text>
</comment>
<evidence type="ECO:0000313" key="14">
    <source>
        <dbReference type="EMBL" id="KAH7296454.1"/>
    </source>
</evidence>
<evidence type="ECO:0000256" key="2">
    <source>
        <dbReference type="ARBA" id="ARBA00004308"/>
    </source>
</evidence>
<dbReference type="PROSITE" id="PS50011">
    <property type="entry name" value="PROTEIN_KINASE_DOM"/>
    <property type="match status" value="1"/>
</dbReference>
<dbReference type="InterPro" id="IPR017441">
    <property type="entry name" value="Protein_kinase_ATP_BS"/>
</dbReference>
<dbReference type="GO" id="GO:0012505">
    <property type="term" value="C:endomembrane system"/>
    <property type="evidence" value="ECO:0007669"/>
    <property type="project" value="UniProtKB-SubCell"/>
</dbReference>
<dbReference type="OrthoDB" id="4062651at2759"/>
<dbReference type="GO" id="GO:0005524">
    <property type="term" value="F:ATP binding"/>
    <property type="evidence" value="ECO:0007669"/>
    <property type="project" value="UniProtKB-UniRule"/>
</dbReference>
<gene>
    <name evidence="14" type="ORF">KP509_26G023400</name>
</gene>
<proteinExistence type="inferred from homology"/>
<dbReference type="EC" id="2.7.11.1" evidence="3"/>
<keyword evidence="7" id="KW-0418">Kinase</keyword>
<dbReference type="FunFam" id="3.30.200.20:FF:000228">
    <property type="entry name" value="Serine/threonine-protein kinase BIK1"/>
    <property type="match status" value="1"/>
</dbReference>
<evidence type="ECO:0000256" key="11">
    <source>
        <dbReference type="PROSITE-ProRule" id="PRU10141"/>
    </source>
</evidence>
<evidence type="ECO:0000256" key="9">
    <source>
        <dbReference type="ARBA" id="ARBA00023136"/>
    </source>
</evidence>
<evidence type="ECO:0000256" key="12">
    <source>
        <dbReference type="RuleBase" id="RU000304"/>
    </source>
</evidence>
<dbReference type="SUPFAM" id="SSF56112">
    <property type="entry name" value="Protein kinase-like (PK-like)"/>
    <property type="match status" value="1"/>
</dbReference>
<keyword evidence="6 11" id="KW-0547">Nucleotide-binding</keyword>
<evidence type="ECO:0000256" key="10">
    <source>
        <dbReference type="ARBA" id="ARBA00054261"/>
    </source>
</evidence>
<feature type="binding site" evidence="11">
    <location>
        <position position="114"/>
    </location>
    <ligand>
        <name>ATP</name>
        <dbReference type="ChEBI" id="CHEBI:30616"/>
    </ligand>
</feature>
<protein>
    <recommendedName>
        <fullName evidence="3">non-specific serine/threonine protein kinase</fullName>
        <ecNumber evidence="3">2.7.11.1</ecNumber>
    </recommendedName>
</protein>
<evidence type="ECO:0000256" key="3">
    <source>
        <dbReference type="ARBA" id="ARBA00012513"/>
    </source>
</evidence>
<dbReference type="EMBL" id="CM035431">
    <property type="protein sequence ID" value="KAH7296454.1"/>
    <property type="molecule type" value="Genomic_DNA"/>
</dbReference>
<sequence>MSVCMFPRPRVCSNCIPASSSFHEGCFEPVGDNTMVTPEGFNHEHPHGSLATVPSTSNNNVRSFSYNELRTATRNFRPDSVIGEGGFGCVYKGWIDEETYKATRPGTGLMIAVKTLNQEGLQGHREWVAEVYYLGRLQHKNLVKLIGYCAEDHHRMLVYEFMARGSLENHLFRHHQSQPLSWAIRMKICVGVARALAFLHEAEPPVIYRDLKASNILLDNDYNAKLSDLGLAKDGPTGDQTHVSTRVMGTYGYAAPEYMTTGHLTTKNDVYAFGILLLEILTGRRAIDYSQPSAEQNLLEWAIPYLMDKHKAYRIIDPQLEGRYSMKGARRIINLVCQCLVAESKLRPEMKNVVEILEPLQEKRLEDSTKL</sequence>
<dbReference type="Gene3D" id="3.30.200.20">
    <property type="entry name" value="Phosphorylase Kinase, domain 1"/>
    <property type="match status" value="1"/>
</dbReference>
<evidence type="ECO:0000256" key="1">
    <source>
        <dbReference type="ARBA" id="ARBA00004196"/>
    </source>
</evidence>
<name>A0A8T2RKV8_CERRI</name>
<evidence type="ECO:0000256" key="4">
    <source>
        <dbReference type="ARBA" id="ARBA00022527"/>
    </source>
</evidence>
<dbReference type="InterPro" id="IPR008271">
    <property type="entry name" value="Ser/Thr_kinase_AS"/>
</dbReference>
<dbReference type="PROSITE" id="PS00108">
    <property type="entry name" value="PROTEIN_KINASE_ST"/>
    <property type="match status" value="1"/>
</dbReference>
<dbReference type="InterPro" id="IPR011009">
    <property type="entry name" value="Kinase-like_dom_sf"/>
</dbReference>
<dbReference type="GO" id="GO:0005886">
    <property type="term" value="C:plasma membrane"/>
    <property type="evidence" value="ECO:0007669"/>
    <property type="project" value="UniProtKB-ARBA"/>
</dbReference>
<evidence type="ECO:0000259" key="13">
    <source>
        <dbReference type="PROSITE" id="PS50011"/>
    </source>
</evidence>
<feature type="domain" description="Protein kinase" evidence="13">
    <location>
        <begin position="76"/>
        <end position="361"/>
    </location>
</feature>
<keyword evidence="8 11" id="KW-0067">ATP-binding</keyword>
<dbReference type="FunFam" id="1.10.510.10:FF:000032">
    <property type="entry name" value="Serine/threonine-protein kinase PBS1"/>
    <property type="match status" value="1"/>
</dbReference>
<keyword evidence="9" id="KW-0472">Membrane</keyword>
<keyword evidence="5" id="KW-0808">Transferase</keyword>
<comment type="similarity">
    <text evidence="12">Belongs to the protein kinase superfamily.</text>
</comment>
<dbReference type="Proteomes" id="UP000825935">
    <property type="component" value="Chromosome 26"/>
</dbReference>
<comment type="function">
    <text evidence="10">May be involved in plant defense signaling.</text>
</comment>
<dbReference type="PANTHER" id="PTHR45621">
    <property type="entry name" value="OS01G0588500 PROTEIN-RELATED"/>
    <property type="match status" value="1"/>
</dbReference>
<accession>A0A8T2RKV8</accession>
<organism evidence="14 15">
    <name type="scientific">Ceratopteris richardii</name>
    <name type="common">Triangle waterfern</name>
    <dbReference type="NCBI Taxonomy" id="49495"/>
    <lineage>
        <taxon>Eukaryota</taxon>
        <taxon>Viridiplantae</taxon>
        <taxon>Streptophyta</taxon>
        <taxon>Embryophyta</taxon>
        <taxon>Tracheophyta</taxon>
        <taxon>Polypodiopsida</taxon>
        <taxon>Polypodiidae</taxon>
        <taxon>Polypodiales</taxon>
        <taxon>Pteridineae</taxon>
        <taxon>Pteridaceae</taxon>
        <taxon>Parkerioideae</taxon>
        <taxon>Ceratopteris</taxon>
    </lineage>
</organism>
<dbReference type="InterPro" id="IPR000719">
    <property type="entry name" value="Prot_kinase_dom"/>
</dbReference>
<dbReference type="Pfam" id="PF07714">
    <property type="entry name" value="PK_Tyr_Ser-Thr"/>
    <property type="match status" value="1"/>
</dbReference>
<dbReference type="InterPro" id="IPR001245">
    <property type="entry name" value="Ser-Thr/Tyr_kinase_cat_dom"/>
</dbReference>
<dbReference type="CDD" id="cd14066">
    <property type="entry name" value="STKc_IRAK"/>
    <property type="match status" value="1"/>
</dbReference>
<keyword evidence="15" id="KW-1185">Reference proteome</keyword>
<dbReference type="GO" id="GO:0004674">
    <property type="term" value="F:protein serine/threonine kinase activity"/>
    <property type="evidence" value="ECO:0007669"/>
    <property type="project" value="UniProtKB-KW"/>
</dbReference>
<evidence type="ECO:0000256" key="7">
    <source>
        <dbReference type="ARBA" id="ARBA00022777"/>
    </source>
</evidence>